<dbReference type="Gene3D" id="3.50.50.60">
    <property type="entry name" value="FAD/NAD(P)-binding domain"/>
    <property type="match status" value="2"/>
</dbReference>
<dbReference type="GO" id="GO:0004499">
    <property type="term" value="F:N,N-dimethylaniline monooxygenase activity"/>
    <property type="evidence" value="ECO:0007669"/>
    <property type="project" value="InterPro"/>
</dbReference>
<gene>
    <name evidence="6" type="ORF">PV08_08213</name>
</gene>
<proteinExistence type="inferred from homology"/>
<accession>A0A0D1YDI3</accession>
<dbReference type="EMBL" id="KN847497">
    <property type="protein sequence ID" value="KIW13026.1"/>
    <property type="molecule type" value="Genomic_DNA"/>
</dbReference>
<evidence type="ECO:0000313" key="7">
    <source>
        <dbReference type="Proteomes" id="UP000053328"/>
    </source>
</evidence>
<protein>
    <submittedName>
        <fullName evidence="6">Uncharacterized protein</fullName>
    </submittedName>
</protein>
<keyword evidence="7" id="KW-1185">Reference proteome</keyword>
<evidence type="ECO:0000256" key="1">
    <source>
        <dbReference type="ARBA" id="ARBA00001974"/>
    </source>
</evidence>
<evidence type="ECO:0000256" key="3">
    <source>
        <dbReference type="ARBA" id="ARBA00022630"/>
    </source>
</evidence>
<dbReference type="PANTHER" id="PTHR42877:SF11">
    <property type="entry name" value="MONOOXYGENASE, PUTATIVE (AFU_ORTHOLOGUE AFUA_6G13790)-RELATED"/>
    <property type="match status" value="1"/>
</dbReference>
<dbReference type="RefSeq" id="XP_016233242.1">
    <property type="nucleotide sequence ID" value="XM_016382539.1"/>
</dbReference>
<comment type="similarity">
    <text evidence="2">Belongs to the FAD-binding monooxygenase family.</text>
</comment>
<dbReference type="HOGENOM" id="CLU_006937_6_3_1"/>
<reference evidence="6 7" key="1">
    <citation type="submission" date="2015-01" db="EMBL/GenBank/DDBJ databases">
        <title>The Genome Sequence of Exophiala spinifera CBS89968.</title>
        <authorList>
            <consortium name="The Broad Institute Genomics Platform"/>
            <person name="Cuomo C."/>
            <person name="de Hoog S."/>
            <person name="Gorbushina A."/>
            <person name="Stielow B."/>
            <person name="Teixiera M."/>
            <person name="Abouelleil A."/>
            <person name="Chapman S.B."/>
            <person name="Priest M."/>
            <person name="Young S.K."/>
            <person name="Wortman J."/>
            <person name="Nusbaum C."/>
            <person name="Birren B."/>
        </authorList>
    </citation>
    <scope>NUCLEOTIDE SEQUENCE [LARGE SCALE GENOMIC DNA]</scope>
    <source>
        <strain evidence="6 7">CBS 89968</strain>
    </source>
</reference>
<dbReference type="Proteomes" id="UP000053328">
    <property type="component" value="Unassembled WGS sequence"/>
</dbReference>
<evidence type="ECO:0000256" key="2">
    <source>
        <dbReference type="ARBA" id="ARBA00010139"/>
    </source>
</evidence>
<dbReference type="PANTHER" id="PTHR42877">
    <property type="entry name" value="L-ORNITHINE N(5)-MONOOXYGENASE-RELATED"/>
    <property type="match status" value="1"/>
</dbReference>
<name>A0A0D1YDI3_9EURO</name>
<dbReference type="InterPro" id="IPR036188">
    <property type="entry name" value="FAD/NAD-bd_sf"/>
</dbReference>
<evidence type="ECO:0000256" key="5">
    <source>
        <dbReference type="ARBA" id="ARBA00023002"/>
    </source>
</evidence>
<sequence>MIASTKSELLPYNTSDIVASNYVHERKHVRVAFIGAGIAGIGFAYKARQIENLDFVIYEKNADVGGVWYETRYPGLSCDVPAHGYTYTWARNPDWSRAYASGEEIWKFYKGLARDYGVYEKTRFRHKVVGATWNVENSEWELEVEDLESGTKVTDKVDVLINGGGSLNNWKWPDIQGLHDFKGTLAHTAHWDENIELKDKRVAVIGSGASGVQIVPTIQPVVKKLISFNRSPTWIAAEFAGHLAPEGRNTLFSEEQRKRFREDPEYHLQYRRDVEHGMNVRFPSFYKHSAAQKAARQMVTEAMKKRLNNDPELIKKLVPDFELGCRRATPGHGYLEALTQPNARVVSAGIERIVSNGIVSRDGELHEVDVVIAATGYDTSYIPRFPIIGLDKVNLQDKWRKEGAAAYLSCAVPGFPNYFLVVGPNAPISNGSLVGAMEKEIDFALAFVRKIQTEDITSATVTDEAAAEFDEWKNDFMQGMAWSGSCTSWYKNGTTDGKVIGPWPGSVNHFMEIMKRPRFEDFKYTYRTRNRFRYFGDGRSPVEARGEHLGWYMQ</sequence>
<evidence type="ECO:0000256" key="4">
    <source>
        <dbReference type="ARBA" id="ARBA00022827"/>
    </source>
</evidence>
<dbReference type="GO" id="GO:0050661">
    <property type="term" value="F:NADP binding"/>
    <property type="evidence" value="ECO:0007669"/>
    <property type="project" value="InterPro"/>
</dbReference>
<comment type="cofactor">
    <cofactor evidence="1">
        <name>FAD</name>
        <dbReference type="ChEBI" id="CHEBI:57692"/>
    </cofactor>
</comment>
<dbReference type="InterPro" id="IPR051209">
    <property type="entry name" value="FAD-bind_Monooxygenase_sf"/>
</dbReference>
<dbReference type="GeneID" id="27335296"/>
<dbReference type="InterPro" id="IPR020946">
    <property type="entry name" value="Flavin_mOase-like"/>
</dbReference>
<dbReference type="GO" id="GO:0050660">
    <property type="term" value="F:flavin adenine dinucleotide binding"/>
    <property type="evidence" value="ECO:0007669"/>
    <property type="project" value="InterPro"/>
</dbReference>
<dbReference type="AlphaFoldDB" id="A0A0D1YDI3"/>
<dbReference type="VEuPathDB" id="FungiDB:PV08_08213"/>
<organism evidence="6 7">
    <name type="scientific">Exophiala spinifera</name>
    <dbReference type="NCBI Taxonomy" id="91928"/>
    <lineage>
        <taxon>Eukaryota</taxon>
        <taxon>Fungi</taxon>
        <taxon>Dikarya</taxon>
        <taxon>Ascomycota</taxon>
        <taxon>Pezizomycotina</taxon>
        <taxon>Eurotiomycetes</taxon>
        <taxon>Chaetothyriomycetidae</taxon>
        <taxon>Chaetothyriales</taxon>
        <taxon>Herpotrichiellaceae</taxon>
        <taxon>Exophiala</taxon>
    </lineage>
</organism>
<dbReference type="Pfam" id="PF00743">
    <property type="entry name" value="FMO-like"/>
    <property type="match status" value="1"/>
</dbReference>
<dbReference type="OrthoDB" id="74360at2759"/>
<dbReference type="SUPFAM" id="SSF51905">
    <property type="entry name" value="FAD/NAD(P)-binding domain"/>
    <property type="match status" value="2"/>
</dbReference>
<keyword evidence="4" id="KW-0274">FAD</keyword>
<evidence type="ECO:0000313" key="6">
    <source>
        <dbReference type="EMBL" id="KIW13026.1"/>
    </source>
</evidence>
<keyword evidence="5" id="KW-0560">Oxidoreductase</keyword>
<keyword evidence="3" id="KW-0285">Flavoprotein</keyword>